<dbReference type="GO" id="GO:0051539">
    <property type="term" value="F:4 iron, 4 sulfur cluster binding"/>
    <property type="evidence" value="ECO:0007669"/>
    <property type="project" value="UniProtKB-KW"/>
</dbReference>
<evidence type="ECO:0000256" key="6">
    <source>
        <dbReference type="ARBA" id="ARBA00022723"/>
    </source>
</evidence>
<keyword evidence="4" id="KW-0004">4Fe-4S</keyword>
<proteinExistence type="inferred from homology"/>
<dbReference type="InterPro" id="IPR034457">
    <property type="entry name" value="Organic_radical-activating"/>
</dbReference>
<reference evidence="13" key="1">
    <citation type="submission" date="2020-06" db="EMBL/GenBank/DDBJ databases">
        <title>Draft genomic sequence of Geomonas sp. Red330.</title>
        <authorList>
            <person name="Itoh H."/>
            <person name="Zhenxing X."/>
            <person name="Ushijima N."/>
            <person name="Masuda Y."/>
            <person name="Shiratori Y."/>
            <person name="Senoo K."/>
        </authorList>
    </citation>
    <scope>NUCLEOTIDE SEQUENCE [LARGE SCALE GENOMIC DNA]</scope>
    <source>
        <strain evidence="13">Red330</strain>
    </source>
</reference>
<name>A0A6V8MKA1_9BACT</name>
<dbReference type="InterPro" id="IPR040074">
    <property type="entry name" value="BssD/PflA/YjjW"/>
</dbReference>
<keyword evidence="13" id="KW-1185">Reference proteome</keyword>
<dbReference type="InterPro" id="IPR058240">
    <property type="entry name" value="rSAM_sf"/>
</dbReference>
<dbReference type="CDD" id="cd01335">
    <property type="entry name" value="Radical_SAM"/>
    <property type="match status" value="1"/>
</dbReference>
<evidence type="ECO:0000259" key="10">
    <source>
        <dbReference type="PROSITE" id="PS51379"/>
    </source>
</evidence>
<evidence type="ECO:0000256" key="1">
    <source>
        <dbReference type="ARBA" id="ARBA00001966"/>
    </source>
</evidence>
<evidence type="ECO:0000256" key="2">
    <source>
        <dbReference type="ARBA" id="ARBA00009777"/>
    </source>
</evidence>
<dbReference type="InterPro" id="IPR013785">
    <property type="entry name" value="Aldolase_TIM"/>
</dbReference>
<sequence>MVYGSQATPVATGTVFNLQRYSLHDGPGIRTTVFLKGCPARCWWCHNPESQDPHPEIAISSSYCIACDACLLSCHEGLKPREHCVLCGDCSTACPTGARSVVGSTMSVEDVVSQVLRDRMFFEDSGGGVTFSGGEPLSQPHFLKALLSAFRSREIHTCVDTAGLCCPDALLEVAPLVDLFLYDLKCIDPARHLEGTGVDNRQILKNLECLAALHRNIWIRIPVVPGFNDDPAEMELLARAVAGRHAVRQVWLLPYHETWAGKPERYGKELPLQARTGVTPPAPEALENFARIFRDHGCTTNIGG</sequence>
<keyword evidence="8" id="KW-0408">Iron</keyword>
<dbReference type="PROSITE" id="PS51918">
    <property type="entry name" value="RADICAL_SAM"/>
    <property type="match status" value="1"/>
</dbReference>
<dbReference type="PANTHER" id="PTHR30352:SF4">
    <property type="entry name" value="PYRUVATE FORMATE-LYASE 2-ACTIVATING ENZYME"/>
    <property type="match status" value="1"/>
</dbReference>
<keyword evidence="9" id="KW-0411">Iron-sulfur</keyword>
<dbReference type="SFLD" id="SFLDG01118">
    <property type="entry name" value="activating_enzymes__group_2"/>
    <property type="match status" value="1"/>
</dbReference>
<evidence type="ECO:0000259" key="11">
    <source>
        <dbReference type="PROSITE" id="PS51918"/>
    </source>
</evidence>
<evidence type="ECO:0000256" key="4">
    <source>
        <dbReference type="ARBA" id="ARBA00022485"/>
    </source>
</evidence>
<dbReference type="PROSITE" id="PS01087">
    <property type="entry name" value="RADICAL_ACTIVATING"/>
    <property type="match status" value="1"/>
</dbReference>
<evidence type="ECO:0000256" key="5">
    <source>
        <dbReference type="ARBA" id="ARBA00022691"/>
    </source>
</evidence>
<evidence type="ECO:0000256" key="7">
    <source>
        <dbReference type="ARBA" id="ARBA00023002"/>
    </source>
</evidence>
<dbReference type="Gene3D" id="3.20.20.70">
    <property type="entry name" value="Aldolase class I"/>
    <property type="match status" value="1"/>
</dbReference>
<dbReference type="Pfam" id="PF00037">
    <property type="entry name" value="Fer4"/>
    <property type="match status" value="1"/>
</dbReference>
<evidence type="ECO:0000256" key="8">
    <source>
        <dbReference type="ARBA" id="ARBA00023004"/>
    </source>
</evidence>
<dbReference type="InterPro" id="IPR001989">
    <property type="entry name" value="Radical_activat_CS"/>
</dbReference>
<dbReference type="SFLD" id="SFLDG01066">
    <property type="entry name" value="organic_radical-activating_enz"/>
    <property type="match status" value="1"/>
</dbReference>
<comment type="caution">
    <text evidence="12">The sequence shown here is derived from an EMBL/GenBank/DDBJ whole genome shotgun (WGS) entry which is preliminary data.</text>
</comment>
<comment type="cofactor">
    <cofactor evidence="1">
        <name>[4Fe-4S] cluster</name>
        <dbReference type="ChEBI" id="CHEBI:49883"/>
    </cofactor>
</comment>
<dbReference type="SFLD" id="SFLDS00029">
    <property type="entry name" value="Radical_SAM"/>
    <property type="match status" value="1"/>
</dbReference>
<comment type="similarity">
    <text evidence="2">Belongs to the organic radical-activating enzymes family.</text>
</comment>
<dbReference type="GO" id="GO:0046872">
    <property type="term" value="F:metal ion binding"/>
    <property type="evidence" value="ECO:0007669"/>
    <property type="project" value="UniProtKB-KW"/>
</dbReference>
<protein>
    <submittedName>
        <fullName evidence="12">Glycyl-radical enzyme activating protein</fullName>
    </submittedName>
</protein>
<dbReference type="SUPFAM" id="SSF102114">
    <property type="entry name" value="Radical SAM enzymes"/>
    <property type="match status" value="1"/>
</dbReference>
<evidence type="ECO:0000256" key="3">
    <source>
        <dbReference type="ARBA" id="ARBA00011245"/>
    </source>
</evidence>
<dbReference type="PROSITE" id="PS00198">
    <property type="entry name" value="4FE4S_FER_1"/>
    <property type="match status" value="1"/>
</dbReference>
<dbReference type="InterPro" id="IPR017900">
    <property type="entry name" value="4Fe4S_Fe_S_CS"/>
</dbReference>
<keyword evidence="7" id="KW-0560">Oxidoreductase</keyword>
<dbReference type="GO" id="GO:0016491">
    <property type="term" value="F:oxidoreductase activity"/>
    <property type="evidence" value="ECO:0007669"/>
    <property type="project" value="UniProtKB-KW"/>
</dbReference>
<dbReference type="PANTHER" id="PTHR30352">
    <property type="entry name" value="PYRUVATE FORMATE-LYASE-ACTIVATING ENZYME"/>
    <property type="match status" value="1"/>
</dbReference>
<evidence type="ECO:0000313" key="12">
    <source>
        <dbReference type="EMBL" id="GFO60418.1"/>
    </source>
</evidence>
<keyword evidence="6" id="KW-0479">Metal-binding</keyword>
<dbReference type="InterPro" id="IPR012839">
    <property type="entry name" value="Organic_radical_activase"/>
</dbReference>
<dbReference type="EMBL" id="BLXX01000008">
    <property type="protein sequence ID" value="GFO60418.1"/>
    <property type="molecule type" value="Genomic_DNA"/>
</dbReference>
<evidence type="ECO:0000256" key="9">
    <source>
        <dbReference type="ARBA" id="ARBA00023014"/>
    </source>
</evidence>
<dbReference type="SUPFAM" id="SSF54862">
    <property type="entry name" value="4Fe-4S ferredoxins"/>
    <property type="match status" value="1"/>
</dbReference>
<dbReference type="AlphaFoldDB" id="A0A6V8MKA1"/>
<organism evidence="12 13">
    <name type="scientific">Geomonas silvestris</name>
    <dbReference type="NCBI Taxonomy" id="2740184"/>
    <lineage>
        <taxon>Bacteria</taxon>
        <taxon>Pseudomonadati</taxon>
        <taxon>Thermodesulfobacteriota</taxon>
        <taxon>Desulfuromonadia</taxon>
        <taxon>Geobacterales</taxon>
        <taxon>Geobacteraceae</taxon>
        <taxon>Geomonas</taxon>
    </lineage>
</organism>
<dbReference type="Pfam" id="PF04055">
    <property type="entry name" value="Radical_SAM"/>
    <property type="match status" value="1"/>
</dbReference>
<accession>A0A6V8MKA1</accession>
<comment type="subunit">
    <text evidence="3">Monomer.</text>
</comment>
<dbReference type="PROSITE" id="PS51379">
    <property type="entry name" value="4FE4S_FER_2"/>
    <property type="match status" value="1"/>
</dbReference>
<dbReference type="RefSeq" id="WP_246399616.1">
    <property type="nucleotide sequence ID" value="NZ_BLXX01000008.1"/>
</dbReference>
<dbReference type="Proteomes" id="UP000556026">
    <property type="component" value="Unassembled WGS sequence"/>
</dbReference>
<feature type="domain" description="4Fe-4S ferredoxin-type" evidence="10">
    <location>
        <begin position="74"/>
        <end position="104"/>
    </location>
</feature>
<gene>
    <name evidence="12" type="ORF">GMST_27430</name>
</gene>
<dbReference type="NCBIfam" id="TIGR02494">
    <property type="entry name" value="PFLE_PFLC"/>
    <property type="match status" value="1"/>
</dbReference>
<feature type="domain" description="Radical SAM core" evidence="11">
    <location>
        <begin position="24"/>
        <end position="299"/>
    </location>
</feature>
<dbReference type="InterPro" id="IPR017896">
    <property type="entry name" value="4Fe4S_Fe-S-bd"/>
</dbReference>
<evidence type="ECO:0000313" key="13">
    <source>
        <dbReference type="Proteomes" id="UP000556026"/>
    </source>
</evidence>
<dbReference type="PIRSF" id="PIRSF000371">
    <property type="entry name" value="PFL_act_enz"/>
    <property type="match status" value="1"/>
</dbReference>
<keyword evidence="5" id="KW-0949">S-adenosyl-L-methionine</keyword>
<dbReference type="InterPro" id="IPR007197">
    <property type="entry name" value="rSAM"/>
</dbReference>